<comment type="caution">
    <text evidence="2">The sequence shown here is derived from an EMBL/GenBank/DDBJ whole genome shotgun (WGS) entry which is preliminary data.</text>
</comment>
<feature type="non-terminal residue" evidence="2">
    <location>
        <position position="1"/>
    </location>
</feature>
<name>A0A699XEA4_TANCI</name>
<reference evidence="2" key="1">
    <citation type="journal article" date="2019" name="Sci. Rep.">
        <title>Draft genome of Tanacetum cinerariifolium, the natural source of mosquito coil.</title>
        <authorList>
            <person name="Yamashiro T."/>
            <person name="Shiraishi A."/>
            <person name="Satake H."/>
            <person name="Nakayama K."/>
        </authorList>
    </citation>
    <scope>NUCLEOTIDE SEQUENCE</scope>
</reference>
<feature type="transmembrane region" description="Helical" evidence="1">
    <location>
        <begin position="21"/>
        <end position="44"/>
    </location>
</feature>
<gene>
    <name evidence="2" type="ORF">Tci_928699</name>
</gene>
<evidence type="ECO:0000256" key="1">
    <source>
        <dbReference type="SAM" id="Phobius"/>
    </source>
</evidence>
<protein>
    <submittedName>
        <fullName evidence="2">Uncharacterized protein</fullName>
    </submittedName>
</protein>
<accession>A0A699XEA4</accession>
<keyword evidence="1" id="KW-0812">Transmembrane</keyword>
<proteinExistence type="predicted"/>
<sequence length="83" mass="8821">GRDASTPLRCAQHDDFVANNLILHAVALGIHARFAALAGFYLLVAKLIAEVQLHEAAFYFVDILGVDAGGEHVEAAALSVEHV</sequence>
<dbReference type="AlphaFoldDB" id="A0A699XEA4"/>
<keyword evidence="1" id="KW-0472">Membrane</keyword>
<keyword evidence="1" id="KW-1133">Transmembrane helix</keyword>
<organism evidence="2">
    <name type="scientific">Tanacetum cinerariifolium</name>
    <name type="common">Dalmatian daisy</name>
    <name type="synonym">Chrysanthemum cinerariifolium</name>
    <dbReference type="NCBI Taxonomy" id="118510"/>
    <lineage>
        <taxon>Eukaryota</taxon>
        <taxon>Viridiplantae</taxon>
        <taxon>Streptophyta</taxon>
        <taxon>Embryophyta</taxon>
        <taxon>Tracheophyta</taxon>
        <taxon>Spermatophyta</taxon>
        <taxon>Magnoliopsida</taxon>
        <taxon>eudicotyledons</taxon>
        <taxon>Gunneridae</taxon>
        <taxon>Pentapetalae</taxon>
        <taxon>asterids</taxon>
        <taxon>campanulids</taxon>
        <taxon>Asterales</taxon>
        <taxon>Asteraceae</taxon>
        <taxon>Asteroideae</taxon>
        <taxon>Anthemideae</taxon>
        <taxon>Anthemidinae</taxon>
        <taxon>Tanacetum</taxon>
    </lineage>
</organism>
<dbReference type="EMBL" id="BKCJ011832605">
    <property type="protein sequence ID" value="GFD56730.1"/>
    <property type="molecule type" value="Genomic_DNA"/>
</dbReference>
<evidence type="ECO:0000313" key="2">
    <source>
        <dbReference type="EMBL" id="GFD56730.1"/>
    </source>
</evidence>
<feature type="non-terminal residue" evidence="2">
    <location>
        <position position="83"/>
    </location>
</feature>